<dbReference type="EMBL" id="PYMB01000003">
    <property type="protein sequence ID" value="PSW13284.1"/>
    <property type="molecule type" value="Genomic_DNA"/>
</dbReference>
<dbReference type="Proteomes" id="UP000241346">
    <property type="component" value="Unassembled WGS sequence"/>
</dbReference>
<sequence>MAVNVVKTKSKKGVLVATNFFQRWSQRKIEAKDEGEEQLEQGVIDHVLTEHEASDQNLDNDELISSEPEISASNEVEEFAGKDIGSEPQDIVPELTLADAAKVTFDSGVSTFMKQGVEKSVKKAALRKLFHSDEFNYISDMDDHTEDFSNVPVLDTKVTQQLRQWVNEVAETAEEALNACTETNTSEANNVEISPEQLVSKSSGTSETDSKDSVDVETGLALTIPTEITSEEKPFSDGKLVKRS</sequence>
<feature type="compositionally biased region" description="Polar residues" evidence="1">
    <location>
        <begin position="182"/>
        <end position="207"/>
    </location>
</feature>
<dbReference type="Pfam" id="PF11748">
    <property type="entry name" value="DUF3306"/>
    <property type="match status" value="1"/>
</dbReference>
<evidence type="ECO:0000313" key="3">
    <source>
        <dbReference type="Proteomes" id="UP000241346"/>
    </source>
</evidence>
<accession>A0A2T3NFG3</accession>
<feature type="compositionally biased region" description="Basic and acidic residues" evidence="1">
    <location>
        <begin position="230"/>
        <end position="244"/>
    </location>
</feature>
<dbReference type="InterPro" id="IPR021735">
    <property type="entry name" value="DUF3306"/>
</dbReference>
<reference evidence="2 3" key="1">
    <citation type="submission" date="2018-03" db="EMBL/GenBank/DDBJ databases">
        <title>Whole genome sequencing of Histamine producing bacteria.</title>
        <authorList>
            <person name="Butler K."/>
        </authorList>
    </citation>
    <scope>NUCLEOTIDE SEQUENCE [LARGE SCALE GENOMIC DNA]</scope>
    <source>
        <strain evidence="2 3">DSM 19138</strain>
    </source>
</reference>
<organism evidence="2 3">
    <name type="scientific">Photobacterium rosenbergii</name>
    <dbReference type="NCBI Taxonomy" id="294936"/>
    <lineage>
        <taxon>Bacteria</taxon>
        <taxon>Pseudomonadati</taxon>
        <taxon>Pseudomonadota</taxon>
        <taxon>Gammaproteobacteria</taxon>
        <taxon>Vibrionales</taxon>
        <taxon>Vibrionaceae</taxon>
        <taxon>Photobacterium</taxon>
    </lineage>
</organism>
<protein>
    <submittedName>
        <fullName evidence="2">DUF3306 domain-containing protein</fullName>
    </submittedName>
</protein>
<evidence type="ECO:0000256" key="1">
    <source>
        <dbReference type="SAM" id="MobiDB-lite"/>
    </source>
</evidence>
<feature type="region of interest" description="Disordered" evidence="1">
    <location>
        <begin position="182"/>
        <end position="244"/>
    </location>
</feature>
<name>A0A2T3NFG3_9GAMM</name>
<dbReference type="AlphaFoldDB" id="A0A2T3NFG3"/>
<comment type="caution">
    <text evidence="2">The sequence shown here is derived from an EMBL/GenBank/DDBJ whole genome shotgun (WGS) entry which is preliminary data.</text>
</comment>
<gene>
    <name evidence="2" type="ORF">C9J01_10555</name>
</gene>
<evidence type="ECO:0000313" key="2">
    <source>
        <dbReference type="EMBL" id="PSW13284.1"/>
    </source>
</evidence>
<proteinExistence type="predicted"/>